<dbReference type="CDD" id="cd06550">
    <property type="entry name" value="TM_ABC_iron-siderophores_like"/>
    <property type="match status" value="1"/>
</dbReference>
<evidence type="ECO:0000256" key="9">
    <source>
        <dbReference type="SAM" id="Phobius"/>
    </source>
</evidence>
<feature type="transmembrane region" description="Helical" evidence="9">
    <location>
        <begin position="230"/>
        <end position="250"/>
    </location>
</feature>
<dbReference type="STRING" id="1503.CLPU_6c00940"/>
<feature type="transmembrane region" description="Helical" evidence="9">
    <location>
        <begin position="174"/>
        <end position="197"/>
    </location>
</feature>
<comment type="caution">
    <text evidence="10">The sequence shown here is derived from an EMBL/GenBank/DDBJ whole genome shotgun (WGS) entry which is preliminary data.</text>
</comment>
<dbReference type="Pfam" id="PF00950">
    <property type="entry name" value="ABC-3"/>
    <property type="match status" value="1"/>
</dbReference>
<name>A0A0L0WAU2_GOTPU</name>
<dbReference type="RefSeq" id="WP_050355124.1">
    <property type="nucleotide sequence ID" value="NZ_LGSS01000006.1"/>
</dbReference>
<keyword evidence="5 8" id="KW-0812">Transmembrane</keyword>
<dbReference type="GO" id="GO:0043190">
    <property type="term" value="C:ATP-binding cassette (ABC) transporter complex"/>
    <property type="evidence" value="ECO:0007669"/>
    <property type="project" value="InterPro"/>
</dbReference>
<dbReference type="InterPro" id="IPR037294">
    <property type="entry name" value="ABC_BtuC-like"/>
</dbReference>
<keyword evidence="11" id="KW-1185">Reference proteome</keyword>
<dbReference type="PANTHER" id="PTHR30477:SF8">
    <property type="entry name" value="METAL TRANSPORT SYSTEM MEMBRANE PROTEIN CT_070-RELATED"/>
    <property type="match status" value="1"/>
</dbReference>
<feature type="transmembrane region" description="Helical" evidence="9">
    <location>
        <begin position="203"/>
        <end position="223"/>
    </location>
</feature>
<feature type="transmembrane region" description="Helical" evidence="9">
    <location>
        <begin position="256"/>
        <end position="278"/>
    </location>
</feature>
<dbReference type="GO" id="GO:0010043">
    <property type="term" value="P:response to zinc ion"/>
    <property type="evidence" value="ECO:0007669"/>
    <property type="project" value="TreeGrafter"/>
</dbReference>
<comment type="similarity">
    <text evidence="2 8">Belongs to the ABC-3 integral membrane protein family.</text>
</comment>
<dbReference type="SUPFAM" id="SSF81345">
    <property type="entry name" value="ABC transporter involved in vitamin B12 uptake, BtuC"/>
    <property type="match status" value="1"/>
</dbReference>
<keyword evidence="6 9" id="KW-1133">Transmembrane helix</keyword>
<reference evidence="11" key="1">
    <citation type="submission" date="2015-07" db="EMBL/GenBank/DDBJ databases">
        <title>Draft genome sequence of the purine-degrading Gottschalkia purinilyticum DSM 1384 (formerly Clostridium purinilyticum).</title>
        <authorList>
            <person name="Poehlein A."/>
            <person name="Schiel-Bengelsdorf B."/>
            <person name="Bengelsdorf F.R."/>
            <person name="Daniel R."/>
            <person name="Duerre P."/>
        </authorList>
    </citation>
    <scope>NUCLEOTIDE SEQUENCE [LARGE SCALE GENOMIC DNA]</scope>
    <source>
        <strain evidence="11">DSM 1384</strain>
    </source>
</reference>
<dbReference type="EMBL" id="LGSS01000006">
    <property type="protein sequence ID" value="KNF08608.1"/>
    <property type="molecule type" value="Genomic_DNA"/>
</dbReference>
<dbReference type="AlphaFoldDB" id="A0A0L0WAU2"/>
<feature type="transmembrane region" description="Helical" evidence="9">
    <location>
        <begin position="90"/>
        <end position="110"/>
    </location>
</feature>
<evidence type="ECO:0000256" key="8">
    <source>
        <dbReference type="RuleBase" id="RU003943"/>
    </source>
</evidence>
<gene>
    <name evidence="10" type="primary">troD</name>
    <name evidence="10" type="ORF">CLPU_6c00940</name>
</gene>
<evidence type="ECO:0000256" key="6">
    <source>
        <dbReference type="ARBA" id="ARBA00022989"/>
    </source>
</evidence>
<keyword evidence="3 8" id="KW-0813">Transport</keyword>
<feature type="transmembrane region" description="Helical" evidence="9">
    <location>
        <begin position="6"/>
        <end position="27"/>
    </location>
</feature>
<dbReference type="GO" id="GO:0055085">
    <property type="term" value="P:transmembrane transport"/>
    <property type="evidence" value="ECO:0007669"/>
    <property type="project" value="InterPro"/>
</dbReference>
<dbReference type="OrthoDB" id="9788905at2"/>
<evidence type="ECO:0000256" key="5">
    <source>
        <dbReference type="ARBA" id="ARBA00022692"/>
    </source>
</evidence>
<protein>
    <submittedName>
        <fullName evidence="10">Zinc transport system membrane protein TroD</fullName>
    </submittedName>
</protein>
<comment type="subcellular location">
    <subcellularLocation>
        <location evidence="1 8">Cell membrane</location>
        <topology evidence="1 8">Multi-pass membrane protein</topology>
    </subcellularLocation>
</comment>
<dbReference type="PANTHER" id="PTHR30477">
    <property type="entry name" value="ABC-TRANSPORTER METAL-BINDING PROTEIN"/>
    <property type="match status" value="1"/>
</dbReference>
<evidence type="ECO:0000256" key="1">
    <source>
        <dbReference type="ARBA" id="ARBA00004651"/>
    </source>
</evidence>
<evidence type="ECO:0000313" key="10">
    <source>
        <dbReference type="EMBL" id="KNF08608.1"/>
    </source>
</evidence>
<dbReference type="Gene3D" id="1.10.3470.10">
    <property type="entry name" value="ABC transporter involved in vitamin B12 uptake, BtuC"/>
    <property type="match status" value="1"/>
</dbReference>
<evidence type="ECO:0000256" key="3">
    <source>
        <dbReference type="ARBA" id="ARBA00022448"/>
    </source>
</evidence>
<accession>A0A0L0WAU2</accession>
<dbReference type="InterPro" id="IPR001626">
    <property type="entry name" value="ABC_TroCD"/>
</dbReference>
<evidence type="ECO:0000313" key="11">
    <source>
        <dbReference type="Proteomes" id="UP000037267"/>
    </source>
</evidence>
<feature type="transmembrane region" description="Helical" evidence="9">
    <location>
        <begin position="144"/>
        <end position="162"/>
    </location>
</feature>
<proteinExistence type="inferred from homology"/>
<dbReference type="Proteomes" id="UP000037267">
    <property type="component" value="Unassembled WGS sequence"/>
</dbReference>
<evidence type="ECO:0000256" key="7">
    <source>
        <dbReference type="ARBA" id="ARBA00023136"/>
    </source>
</evidence>
<feature type="transmembrane region" description="Helical" evidence="9">
    <location>
        <begin position="59"/>
        <end position="78"/>
    </location>
</feature>
<keyword evidence="4" id="KW-1003">Cell membrane</keyword>
<keyword evidence="7 9" id="KW-0472">Membrane</keyword>
<sequence length="293" mass="31478">MTPQIEIQIIVILVALSCALSGVFLVLRGMSMMTDAIGHTVLLGIVLGFFISGRLDSPILFLGAGAFGIVTAYGVEVLSKTRLIKEDASIGLVFPFLFSIAIILITRFAGNVHLDTDSVLLGELAFAPLERIQAFGMDIGPKSMVVMSIILIINIGYFMLFYKELKLGTFDPQFAQAAGFSTLFIHYSLMSIVSFTSVGAFDAVGAILVVAFMVGPPASAYLLTSRLLPMILTSCGIGVINSIIGYIVAINLDISISGTIASTTLVTFIVCFVISVYMKLRNRTQNIIIESHN</sequence>
<dbReference type="PATRIC" id="fig|1503.3.peg.2892"/>
<evidence type="ECO:0000256" key="4">
    <source>
        <dbReference type="ARBA" id="ARBA00022475"/>
    </source>
</evidence>
<organism evidence="10 11">
    <name type="scientific">Gottschalkia purinilytica</name>
    <name type="common">Clostridium purinilyticum</name>
    <dbReference type="NCBI Taxonomy" id="1503"/>
    <lineage>
        <taxon>Bacteria</taxon>
        <taxon>Bacillati</taxon>
        <taxon>Bacillota</taxon>
        <taxon>Tissierellia</taxon>
        <taxon>Tissierellales</taxon>
        <taxon>Gottschalkiaceae</taxon>
        <taxon>Gottschalkia</taxon>
    </lineage>
</organism>
<feature type="transmembrane region" description="Helical" evidence="9">
    <location>
        <begin position="36"/>
        <end position="53"/>
    </location>
</feature>
<evidence type="ECO:0000256" key="2">
    <source>
        <dbReference type="ARBA" id="ARBA00008034"/>
    </source>
</evidence>